<dbReference type="Gene3D" id="3.60.15.10">
    <property type="entry name" value="Ribonuclease Z/Hydroxyacylglutathione hydrolase-like"/>
    <property type="match status" value="1"/>
</dbReference>
<organism evidence="2 3">
    <name type="scientific">Candidatus Desulfatibia vada</name>
    <dbReference type="NCBI Taxonomy" id="2841696"/>
    <lineage>
        <taxon>Bacteria</taxon>
        <taxon>Pseudomonadati</taxon>
        <taxon>Thermodesulfobacteriota</taxon>
        <taxon>Desulfobacteria</taxon>
        <taxon>Desulfobacterales</taxon>
        <taxon>Desulfobacterales incertae sedis</taxon>
        <taxon>Candidatus Desulfatibia</taxon>
    </lineage>
</organism>
<dbReference type="NCBIfam" id="NF002558">
    <property type="entry name" value="PRK02126.1"/>
    <property type="match status" value="1"/>
</dbReference>
<reference evidence="2 3" key="1">
    <citation type="submission" date="2020-08" db="EMBL/GenBank/DDBJ databases">
        <title>Bridging the membrane lipid divide: bacteria of the FCB group superphylum have the potential to synthesize archaeal ether lipids.</title>
        <authorList>
            <person name="Villanueva L."/>
            <person name="Von Meijenfeldt F.A.B."/>
            <person name="Westbye A.B."/>
            <person name="Yadav S."/>
            <person name="Hopmans E.C."/>
            <person name="Dutilh B.E."/>
            <person name="Sinninghe Damste J.S."/>
        </authorList>
    </citation>
    <scope>NUCLEOTIDE SEQUENCE [LARGE SCALE GENOMIC DNA]</scope>
    <source>
        <strain evidence="2">NIOZ-UU17</strain>
    </source>
</reference>
<dbReference type="PANTHER" id="PTHR46018">
    <property type="entry name" value="ZINC PHOSPHODIESTERASE ELAC PROTEIN 1"/>
    <property type="match status" value="1"/>
</dbReference>
<feature type="domain" description="Metallo-beta-lactamase" evidence="1">
    <location>
        <begin position="239"/>
        <end position="312"/>
    </location>
</feature>
<evidence type="ECO:0000313" key="3">
    <source>
        <dbReference type="Proteomes" id="UP000605201"/>
    </source>
</evidence>
<dbReference type="AlphaFoldDB" id="A0A8J6P4A1"/>
<dbReference type="Proteomes" id="UP000605201">
    <property type="component" value="Unassembled WGS sequence"/>
</dbReference>
<sequence length="342" mass="39089">MRPSFYPRLVNGPFDDPGLFVPFLLEKRAVMFDLGDIHALSPRDIHKTSHIFITHTHMDHFIGFDRLLRLFLGRDQSICMYGPKGFIQNVEGKLAGYSWNLVKHYGYQFSLQVSEVHPDHLITKEYLCRNRFLPAQKDIKQPFNGILHQEAALSVCAELLDHDIPCLGFRLQEGFHINIMKERVAKLGLETGPWLNEFKQALFNSQDPHSEFTVKCGENLSIQKRFVVGELAKQIALITPGQIVAYIADVAYSKSNVEKIVKLAKDADHLFIEAAFLEDDRDIAGEKGHLTAWQAGRIAGMARVKQFTPFHFSPRYTGREHLLEKEARQAYEKEIKKSLANT</sequence>
<dbReference type="InterPro" id="IPR001279">
    <property type="entry name" value="Metallo-B-lactamas"/>
</dbReference>
<dbReference type="EMBL" id="JACNIG010000207">
    <property type="protein sequence ID" value="MBC8432120.1"/>
    <property type="molecule type" value="Genomic_DNA"/>
</dbReference>
<dbReference type="InterPro" id="IPR036866">
    <property type="entry name" value="RibonucZ/Hydroxyglut_hydro"/>
</dbReference>
<dbReference type="PANTHER" id="PTHR46018:SF7">
    <property type="entry name" value="RIBONUCLEASE Z"/>
    <property type="match status" value="1"/>
</dbReference>
<dbReference type="GO" id="GO:0042781">
    <property type="term" value="F:3'-tRNA processing endoribonuclease activity"/>
    <property type="evidence" value="ECO:0007669"/>
    <property type="project" value="TreeGrafter"/>
</dbReference>
<evidence type="ECO:0000259" key="1">
    <source>
        <dbReference type="Pfam" id="PF12706"/>
    </source>
</evidence>
<dbReference type="Pfam" id="PF12706">
    <property type="entry name" value="Lactamase_B_2"/>
    <property type="match status" value="1"/>
</dbReference>
<comment type="caution">
    <text evidence="2">The sequence shown here is derived from an EMBL/GenBank/DDBJ whole genome shotgun (WGS) entry which is preliminary data.</text>
</comment>
<gene>
    <name evidence="2" type="ORF">H8D96_09380</name>
</gene>
<name>A0A8J6P4A1_9BACT</name>
<dbReference type="SUPFAM" id="SSF56281">
    <property type="entry name" value="Metallo-hydrolase/oxidoreductase"/>
    <property type="match status" value="1"/>
</dbReference>
<accession>A0A8J6P4A1</accession>
<protein>
    <submittedName>
        <fullName evidence="2">Ribonuclease Z</fullName>
    </submittedName>
</protein>
<proteinExistence type="predicted"/>
<evidence type="ECO:0000313" key="2">
    <source>
        <dbReference type="EMBL" id="MBC8432120.1"/>
    </source>
</evidence>